<dbReference type="EMBL" id="KN822006">
    <property type="protein sequence ID" value="KIM69551.1"/>
    <property type="molecule type" value="Genomic_DNA"/>
</dbReference>
<keyword evidence="2" id="KW-1185">Reference proteome</keyword>
<protein>
    <submittedName>
        <fullName evidence="1">Uncharacterized protein</fullName>
    </submittedName>
</protein>
<dbReference type="AlphaFoldDB" id="A0A0C3ENY1"/>
<evidence type="ECO:0000313" key="1">
    <source>
        <dbReference type="EMBL" id="KIM69551.1"/>
    </source>
</evidence>
<dbReference type="HOGENOM" id="CLU_2591202_0_0_1"/>
<sequence length="80" mass="8866">MFNFVPPILVELSKSWLATTNKWVSLSIDGNSNIFHVLAAIWATHVRFVTVPLSDSGVVLECTGLLLAQVPYMLVHSIRT</sequence>
<reference evidence="2" key="2">
    <citation type="submission" date="2015-01" db="EMBL/GenBank/DDBJ databases">
        <title>Evolutionary Origins and Diversification of the Mycorrhizal Mutualists.</title>
        <authorList>
            <consortium name="DOE Joint Genome Institute"/>
            <consortium name="Mycorrhizal Genomics Consortium"/>
            <person name="Kohler A."/>
            <person name="Kuo A."/>
            <person name="Nagy L.G."/>
            <person name="Floudas D."/>
            <person name="Copeland A."/>
            <person name="Barry K.W."/>
            <person name="Cichocki N."/>
            <person name="Veneault-Fourrey C."/>
            <person name="LaButti K."/>
            <person name="Lindquist E.A."/>
            <person name="Lipzen A."/>
            <person name="Lundell T."/>
            <person name="Morin E."/>
            <person name="Murat C."/>
            <person name="Riley R."/>
            <person name="Ohm R."/>
            <person name="Sun H."/>
            <person name="Tunlid A."/>
            <person name="Henrissat B."/>
            <person name="Grigoriev I.V."/>
            <person name="Hibbett D.S."/>
            <person name="Martin F."/>
        </authorList>
    </citation>
    <scope>NUCLEOTIDE SEQUENCE [LARGE SCALE GENOMIC DNA]</scope>
    <source>
        <strain evidence="2">Foug A</strain>
    </source>
</reference>
<evidence type="ECO:0000313" key="2">
    <source>
        <dbReference type="Proteomes" id="UP000053989"/>
    </source>
</evidence>
<dbReference type="InParanoid" id="A0A0C3ENY1"/>
<gene>
    <name evidence="1" type="ORF">SCLCIDRAFT_1208009</name>
</gene>
<organism evidence="1 2">
    <name type="scientific">Scleroderma citrinum Foug A</name>
    <dbReference type="NCBI Taxonomy" id="1036808"/>
    <lineage>
        <taxon>Eukaryota</taxon>
        <taxon>Fungi</taxon>
        <taxon>Dikarya</taxon>
        <taxon>Basidiomycota</taxon>
        <taxon>Agaricomycotina</taxon>
        <taxon>Agaricomycetes</taxon>
        <taxon>Agaricomycetidae</taxon>
        <taxon>Boletales</taxon>
        <taxon>Sclerodermatineae</taxon>
        <taxon>Sclerodermataceae</taxon>
        <taxon>Scleroderma</taxon>
    </lineage>
</organism>
<proteinExistence type="predicted"/>
<name>A0A0C3ENY1_9AGAM</name>
<dbReference type="Proteomes" id="UP000053989">
    <property type="component" value="Unassembled WGS sequence"/>
</dbReference>
<reference evidence="1 2" key="1">
    <citation type="submission" date="2014-04" db="EMBL/GenBank/DDBJ databases">
        <authorList>
            <consortium name="DOE Joint Genome Institute"/>
            <person name="Kuo A."/>
            <person name="Kohler A."/>
            <person name="Nagy L.G."/>
            <person name="Floudas D."/>
            <person name="Copeland A."/>
            <person name="Barry K.W."/>
            <person name="Cichocki N."/>
            <person name="Veneault-Fourrey C."/>
            <person name="LaButti K."/>
            <person name="Lindquist E.A."/>
            <person name="Lipzen A."/>
            <person name="Lundell T."/>
            <person name="Morin E."/>
            <person name="Murat C."/>
            <person name="Sun H."/>
            <person name="Tunlid A."/>
            <person name="Henrissat B."/>
            <person name="Grigoriev I.V."/>
            <person name="Hibbett D.S."/>
            <person name="Martin F."/>
            <person name="Nordberg H.P."/>
            <person name="Cantor M.N."/>
            <person name="Hua S.X."/>
        </authorList>
    </citation>
    <scope>NUCLEOTIDE SEQUENCE [LARGE SCALE GENOMIC DNA]</scope>
    <source>
        <strain evidence="1 2">Foug A</strain>
    </source>
</reference>
<accession>A0A0C3ENY1</accession>